<comment type="caution">
    <text evidence="2">The sequence shown here is derived from an EMBL/GenBank/DDBJ whole genome shotgun (WGS) entry which is preliminary data.</text>
</comment>
<dbReference type="Pfam" id="PF13420">
    <property type="entry name" value="Acetyltransf_4"/>
    <property type="match status" value="1"/>
</dbReference>
<dbReference type="STRING" id="1317117.ATO7_11963"/>
<accession>A0A1Y1SBL1</accession>
<sequence length="243" mass="26927">MDELRAQQVPYLLDRVNAQKVSRCSHCDRTPPNLAAQAKASKTRMQALNEPTPMPVGCVILTLCADTARPDIQLMRRPLIRPATAADAAAIADIYNPFIRDTVITFEEVPIQAEQLAQRIEAVGAQGLPWLVSEAEGQVLGYAYADQWRSRSAYRYSVESAIYLDRKIAGQGIGTLLYQHLIEQLQRDGIHAVIAGITLPNAASVALHERLGFHKVAHFPSVGLKFGQWLDVGYWQRTLEAPD</sequence>
<dbReference type="InterPro" id="IPR016181">
    <property type="entry name" value="Acyl_CoA_acyltransferase"/>
</dbReference>
<dbReference type="InterPro" id="IPR000182">
    <property type="entry name" value="GNAT_dom"/>
</dbReference>
<dbReference type="Proteomes" id="UP000192342">
    <property type="component" value="Unassembled WGS sequence"/>
</dbReference>
<evidence type="ECO:0000313" key="2">
    <source>
        <dbReference type="EMBL" id="ORE86008.1"/>
    </source>
</evidence>
<dbReference type="AlphaFoldDB" id="A0A1Y1SBL1"/>
<keyword evidence="2" id="KW-0808">Transferase</keyword>
<dbReference type="EMBL" id="AQQV01000003">
    <property type="protein sequence ID" value="ORE86008.1"/>
    <property type="molecule type" value="Genomic_DNA"/>
</dbReference>
<dbReference type="Gene3D" id="3.40.630.30">
    <property type="match status" value="1"/>
</dbReference>
<dbReference type="PANTHER" id="PTHR43072">
    <property type="entry name" value="N-ACETYLTRANSFERASE"/>
    <property type="match status" value="1"/>
</dbReference>
<dbReference type="NCBIfam" id="NF040504">
    <property type="entry name" value="resist_ArsN1b"/>
    <property type="match status" value="1"/>
</dbReference>
<dbReference type="CDD" id="cd04301">
    <property type="entry name" value="NAT_SF"/>
    <property type="match status" value="1"/>
</dbReference>
<proteinExistence type="predicted"/>
<name>A0A1Y1SBL1_9GAMM</name>
<evidence type="ECO:0000259" key="1">
    <source>
        <dbReference type="PROSITE" id="PS51186"/>
    </source>
</evidence>
<dbReference type="PANTHER" id="PTHR43072:SF8">
    <property type="entry name" value="ACYLTRANSFERASE FABY-RELATED"/>
    <property type="match status" value="1"/>
</dbReference>
<protein>
    <submittedName>
        <fullName evidence="2">Phosphinothricin N-acetyltransferase</fullName>
    </submittedName>
</protein>
<keyword evidence="3" id="KW-1185">Reference proteome</keyword>
<feature type="domain" description="N-acetyltransferase" evidence="1">
    <location>
        <begin position="78"/>
        <end position="240"/>
    </location>
</feature>
<gene>
    <name evidence="2" type="ORF">ATO7_11963</name>
</gene>
<dbReference type="PROSITE" id="PS51186">
    <property type="entry name" value="GNAT"/>
    <property type="match status" value="1"/>
</dbReference>
<evidence type="ECO:0000313" key="3">
    <source>
        <dbReference type="Proteomes" id="UP000192342"/>
    </source>
</evidence>
<dbReference type="SUPFAM" id="SSF55729">
    <property type="entry name" value="Acyl-CoA N-acyltransferases (Nat)"/>
    <property type="match status" value="1"/>
</dbReference>
<reference evidence="2 3" key="1">
    <citation type="submission" date="2013-04" db="EMBL/GenBank/DDBJ databases">
        <title>Oceanococcus atlanticus 22II-S10r2 Genome Sequencing.</title>
        <authorList>
            <person name="Lai Q."/>
            <person name="Li G."/>
            <person name="Shao Z."/>
        </authorList>
    </citation>
    <scope>NUCLEOTIDE SEQUENCE [LARGE SCALE GENOMIC DNA]</scope>
    <source>
        <strain evidence="2 3">22II-S10r2</strain>
    </source>
</reference>
<dbReference type="GO" id="GO:0016747">
    <property type="term" value="F:acyltransferase activity, transferring groups other than amino-acyl groups"/>
    <property type="evidence" value="ECO:0007669"/>
    <property type="project" value="InterPro"/>
</dbReference>
<organism evidence="2 3">
    <name type="scientific">Oceanococcus atlanticus</name>
    <dbReference type="NCBI Taxonomy" id="1317117"/>
    <lineage>
        <taxon>Bacteria</taxon>
        <taxon>Pseudomonadati</taxon>
        <taxon>Pseudomonadota</taxon>
        <taxon>Gammaproteobacteria</taxon>
        <taxon>Chromatiales</taxon>
        <taxon>Oceanococcaceae</taxon>
        <taxon>Oceanococcus</taxon>
    </lineage>
</organism>